<dbReference type="GO" id="GO:0031981">
    <property type="term" value="C:nuclear lumen"/>
    <property type="evidence" value="ECO:0007669"/>
    <property type="project" value="UniProtKB-ARBA"/>
</dbReference>
<dbReference type="EMBL" id="ML178818">
    <property type="protein sequence ID" value="TFL04700.1"/>
    <property type="molecule type" value="Genomic_DNA"/>
</dbReference>
<evidence type="ECO:0000313" key="5">
    <source>
        <dbReference type="Proteomes" id="UP000305067"/>
    </source>
</evidence>
<dbReference type="InterPro" id="IPR013970">
    <property type="entry name" value="Rfa2"/>
</dbReference>
<reference evidence="4 5" key="1">
    <citation type="journal article" date="2019" name="Nat. Ecol. Evol.">
        <title>Megaphylogeny resolves global patterns of mushroom evolution.</title>
        <authorList>
            <person name="Varga T."/>
            <person name="Krizsan K."/>
            <person name="Foldi C."/>
            <person name="Dima B."/>
            <person name="Sanchez-Garcia M."/>
            <person name="Sanchez-Ramirez S."/>
            <person name="Szollosi G.J."/>
            <person name="Szarkandi J.G."/>
            <person name="Papp V."/>
            <person name="Albert L."/>
            <person name="Andreopoulos W."/>
            <person name="Angelini C."/>
            <person name="Antonin V."/>
            <person name="Barry K.W."/>
            <person name="Bougher N.L."/>
            <person name="Buchanan P."/>
            <person name="Buyck B."/>
            <person name="Bense V."/>
            <person name="Catcheside P."/>
            <person name="Chovatia M."/>
            <person name="Cooper J."/>
            <person name="Damon W."/>
            <person name="Desjardin D."/>
            <person name="Finy P."/>
            <person name="Geml J."/>
            <person name="Haridas S."/>
            <person name="Hughes K."/>
            <person name="Justo A."/>
            <person name="Karasinski D."/>
            <person name="Kautmanova I."/>
            <person name="Kiss B."/>
            <person name="Kocsube S."/>
            <person name="Kotiranta H."/>
            <person name="LaButti K.M."/>
            <person name="Lechner B.E."/>
            <person name="Liimatainen K."/>
            <person name="Lipzen A."/>
            <person name="Lukacs Z."/>
            <person name="Mihaltcheva S."/>
            <person name="Morgado L.N."/>
            <person name="Niskanen T."/>
            <person name="Noordeloos M.E."/>
            <person name="Ohm R.A."/>
            <person name="Ortiz-Santana B."/>
            <person name="Ovrebo C."/>
            <person name="Racz N."/>
            <person name="Riley R."/>
            <person name="Savchenko A."/>
            <person name="Shiryaev A."/>
            <person name="Soop K."/>
            <person name="Spirin V."/>
            <person name="Szebenyi C."/>
            <person name="Tomsovsky M."/>
            <person name="Tulloss R.E."/>
            <person name="Uehling J."/>
            <person name="Grigoriev I.V."/>
            <person name="Vagvolgyi C."/>
            <person name="Papp T."/>
            <person name="Martin F.M."/>
            <person name="Miettinen O."/>
            <person name="Hibbett D.S."/>
            <person name="Nagy L.G."/>
        </authorList>
    </citation>
    <scope>NUCLEOTIDE SEQUENCE [LARGE SCALE GENOMIC DNA]</scope>
    <source>
        <strain evidence="4 5">CBS 309.79</strain>
    </source>
</reference>
<protein>
    <recommendedName>
        <fullName evidence="6">Replication factor A protein 3</fullName>
    </recommendedName>
</protein>
<dbReference type="STRING" id="1884261.A0A5C3QV46"/>
<accession>A0A5C3QV46</accession>
<comment type="subcellular location">
    <subcellularLocation>
        <location evidence="1">Nucleus</location>
    </subcellularLocation>
</comment>
<dbReference type="InterPro" id="IPR012340">
    <property type="entry name" value="NA-bd_OB-fold"/>
</dbReference>
<dbReference type="GO" id="GO:0006281">
    <property type="term" value="P:DNA repair"/>
    <property type="evidence" value="ECO:0007669"/>
    <property type="project" value="InterPro"/>
</dbReference>
<evidence type="ECO:0000313" key="4">
    <source>
        <dbReference type="EMBL" id="TFL04700.1"/>
    </source>
</evidence>
<evidence type="ECO:0000256" key="2">
    <source>
        <dbReference type="ARBA" id="ARBA00009761"/>
    </source>
</evidence>
<dbReference type="Gene3D" id="2.40.50.140">
    <property type="entry name" value="Nucleic acid-binding proteins"/>
    <property type="match status" value="1"/>
</dbReference>
<comment type="similarity">
    <text evidence="2">Belongs to the replication factor A protein 3 family.</text>
</comment>
<name>A0A5C3QV46_9AGAR</name>
<sequence>MADREREDHFTPRINAARAAQYVSTRTHVRLVCKLDRFIETDRARVEAADGGEMFVVSKGKTFGSTFIEIVGPLVDANTIKAEMVLSLGDELDMKLVNDVIELSHDPRFKSVFTSE</sequence>
<dbReference type="GO" id="GO:0006260">
    <property type="term" value="P:DNA replication"/>
    <property type="evidence" value="ECO:0007669"/>
    <property type="project" value="InterPro"/>
</dbReference>
<evidence type="ECO:0000256" key="3">
    <source>
        <dbReference type="ARBA" id="ARBA00023242"/>
    </source>
</evidence>
<gene>
    <name evidence="4" type="ORF">BDV98DRAFT_562691</name>
</gene>
<dbReference type="GO" id="GO:0006310">
    <property type="term" value="P:DNA recombination"/>
    <property type="evidence" value="ECO:0007669"/>
    <property type="project" value="InterPro"/>
</dbReference>
<keyword evidence="5" id="KW-1185">Reference proteome</keyword>
<dbReference type="GO" id="GO:0003677">
    <property type="term" value="F:DNA binding"/>
    <property type="evidence" value="ECO:0007669"/>
    <property type="project" value="InterPro"/>
</dbReference>
<dbReference type="AlphaFoldDB" id="A0A5C3QV46"/>
<dbReference type="Pfam" id="PF08661">
    <property type="entry name" value="Rep_fac-A_3"/>
    <property type="match status" value="1"/>
</dbReference>
<organism evidence="4 5">
    <name type="scientific">Pterulicium gracile</name>
    <dbReference type="NCBI Taxonomy" id="1884261"/>
    <lineage>
        <taxon>Eukaryota</taxon>
        <taxon>Fungi</taxon>
        <taxon>Dikarya</taxon>
        <taxon>Basidiomycota</taxon>
        <taxon>Agaricomycotina</taxon>
        <taxon>Agaricomycetes</taxon>
        <taxon>Agaricomycetidae</taxon>
        <taxon>Agaricales</taxon>
        <taxon>Pleurotineae</taxon>
        <taxon>Pterulaceae</taxon>
        <taxon>Pterulicium</taxon>
    </lineage>
</organism>
<evidence type="ECO:0000256" key="1">
    <source>
        <dbReference type="ARBA" id="ARBA00004123"/>
    </source>
</evidence>
<evidence type="ECO:0008006" key="6">
    <source>
        <dbReference type="Google" id="ProtNLM"/>
    </source>
</evidence>
<proteinExistence type="inferred from homology"/>
<dbReference type="Proteomes" id="UP000305067">
    <property type="component" value="Unassembled WGS sequence"/>
</dbReference>
<dbReference type="OrthoDB" id="188186at2759"/>
<keyword evidence="3" id="KW-0539">Nucleus</keyword>